<evidence type="ECO:0000313" key="10">
    <source>
        <dbReference type="Proteomes" id="UP000460718"/>
    </source>
</evidence>
<name>A0A6A3YLM0_9STRA</name>
<evidence type="ECO:0000313" key="8">
    <source>
        <dbReference type="Proteomes" id="UP000440367"/>
    </source>
</evidence>
<evidence type="ECO:0000313" key="1">
    <source>
        <dbReference type="EMBL" id="KAE9006911.1"/>
    </source>
</evidence>
<dbReference type="EMBL" id="QXGD01000330">
    <property type="protein sequence ID" value="KAE9243079.1"/>
    <property type="molecule type" value="Genomic_DNA"/>
</dbReference>
<dbReference type="Proteomes" id="UP000486351">
    <property type="component" value="Unassembled WGS sequence"/>
</dbReference>
<keyword evidence="7" id="KW-1185">Reference proteome</keyword>
<dbReference type="EMBL" id="QXFW01000630">
    <property type="protein sequence ID" value="KAE9006911.1"/>
    <property type="molecule type" value="Genomic_DNA"/>
</dbReference>
<reference evidence="7 8" key="1">
    <citation type="submission" date="2018-08" db="EMBL/GenBank/DDBJ databases">
        <title>Genomic investigation of the strawberry pathogen Phytophthora fragariae indicates pathogenicity is determined by transcriptional variation in three key races.</title>
        <authorList>
            <person name="Adams T.M."/>
            <person name="Armitage A.D."/>
            <person name="Sobczyk M.K."/>
            <person name="Bates H.J."/>
            <person name="Dunwell J.M."/>
            <person name="Nellist C.F."/>
            <person name="Harrison R.J."/>
        </authorList>
    </citation>
    <scope>NUCLEOTIDE SEQUENCE [LARGE SCALE GENOMIC DNA]</scope>
    <source>
        <strain evidence="5 8">BC-1</strain>
        <strain evidence="4 7">NOV-27</strain>
        <strain evidence="3 9">NOV-71</strain>
        <strain evidence="6 11">NOV-77</strain>
        <strain evidence="2 12">ONT-3</strain>
        <strain evidence="1 10">SCRP245</strain>
    </source>
</reference>
<sequence length="34" mass="3603">MATKVTPELCDSEAAHTLSFHARALGMENMPVGS</sequence>
<comment type="caution">
    <text evidence="4">The sequence shown here is derived from an EMBL/GenBank/DDBJ whole genome shotgun (WGS) entry which is preliminary data.</text>
</comment>
<protein>
    <submittedName>
        <fullName evidence="4">Uncharacterized protein</fullName>
    </submittedName>
</protein>
<evidence type="ECO:0000313" key="11">
    <source>
        <dbReference type="Proteomes" id="UP000486351"/>
    </source>
</evidence>
<evidence type="ECO:0000313" key="7">
    <source>
        <dbReference type="Proteomes" id="UP000433483"/>
    </source>
</evidence>
<evidence type="ECO:0000313" key="3">
    <source>
        <dbReference type="EMBL" id="KAE9122153.1"/>
    </source>
</evidence>
<dbReference type="AlphaFoldDB" id="A0A6A3YLM0"/>
<dbReference type="EMBL" id="QXFY01000642">
    <property type="protein sequence ID" value="KAE9339003.1"/>
    <property type="molecule type" value="Genomic_DNA"/>
</dbReference>
<evidence type="ECO:0000313" key="12">
    <source>
        <dbReference type="Proteomes" id="UP000488956"/>
    </source>
</evidence>
<organism evidence="4 7">
    <name type="scientific">Phytophthora fragariae</name>
    <dbReference type="NCBI Taxonomy" id="53985"/>
    <lineage>
        <taxon>Eukaryota</taxon>
        <taxon>Sar</taxon>
        <taxon>Stramenopiles</taxon>
        <taxon>Oomycota</taxon>
        <taxon>Peronosporomycetes</taxon>
        <taxon>Peronosporales</taxon>
        <taxon>Peronosporaceae</taxon>
        <taxon>Phytophthora</taxon>
    </lineage>
</organism>
<dbReference type="EMBL" id="QXGB01000292">
    <property type="protein sequence ID" value="KAE9220803.1"/>
    <property type="molecule type" value="Genomic_DNA"/>
</dbReference>
<dbReference type="Proteomes" id="UP000488956">
    <property type="component" value="Unassembled WGS sequence"/>
</dbReference>
<dbReference type="EMBL" id="QXFZ01000302">
    <property type="protein sequence ID" value="KAE9122153.1"/>
    <property type="molecule type" value="Genomic_DNA"/>
</dbReference>
<dbReference type="Proteomes" id="UP000460718">
    <property type="component" value="Unassembled WGS sequence"/>
</dbReference>
<evidence type="ECO:0000313" key="9">
    <source>
        <dbReference type="Proteomes" id="UP000441208"/>
    </source>
</evidence>
<dbReference type="Proteomes" id="UP000433483">
    <property type="component" value="Unassembled WGS sequence"/>
</dbReference>
<accession>A0A6A3YLM0</accession>
<proteinExistence type="predicted"/>
<gene>
    <name evidence="5" type="ORF">PF002_g8430</name>
    <name evidence="4" type="ORF">PF005_g7344</name>
    <name evidence="3" type="ORF">PF007_g7556</name>
    <name evidence="6" type="ORF">PF008_g11775</name>
    <name evidence="2" type="ORF">PF010_g12841</name>
    <name evidence="1" type="ORF">PF011_g11367</name>
</gene>
<dbReference type="EMBL" id="QXFX01000730">
    <property type="protein sequence ID" value="KAE9105865.1"/>
    <property type="molecule type" value="Genomic_DNA"/>
</dbReference>
<dbReference type="Proteomes" id="UP000441208">
    <property type="component" value="Unassembled WGS sequence"/>
</dbReference>
<evidence type="ECO:0000313" key="5">
    <source>
        <dbReference type="EMBL" id="KAE9243079.1"/>
    </source>
</evidence>
<dbReference type="Proteomes" id="UP000440367">
    <property type="component" value="Unassembled WGS sequence"/>
</dbReference>
<evidence type="ECO:0000313" key="2">
    <source>
        <dbReference type="EMBL" id="KAE9105865.1"/>
    </source>
</evidence>
<evidence type="ECO:0000313" key="4">
    <source>
        <dbReference type="EMBL" id="KAE9220803.1"/>
    </source>
</evidence>
<evidence type="ECO:0000313" key="6">
    <source>
        <dbReference type="EMBL" id="KAE9339003.1"/>
    </source>
</evidence>